<evidence type="ECO:0000256" key="3">
    <source>
        <dbReference type="ARBA" id="ARBA00022989"/>
    </source>
</evidence>
<reference evidence="8 9" key="1">
    <citation type="journal article" date="2023" name="Commun. Biol.">
        <title>Genome analysis of Parmales, the sister group of diatoms, reveals the evolutionary specialization of diatoms from phago-mixotrophs to photoautotrophs.</title>
        <authorList>
            <person name="Ban H."/>
            <person name="Sato S."/>
            <person name="Yoshikawa S."/>
            <person name="Yamada K."/>
            <person name="Nakamura Y."/>
            <person name="Ichinomiya M."/>
            <person name="Sato N."/>
            <person name="Blanc-Mathieu R."/>
            <person name="Endo H."/>
            <person name="Kuwata A."/>
            <person name="Ogata H."/>
        </authorList>
    </citation>
    <scope>NUCLEOTIDE SEQUENCE [LARGE SCALE GENOMIC DNA]</scope>
</reference>
<evidence type="ECO:0000313" key="8">
    <source>
        <dbReference type="EMBL" id="GMI28106.1"/>
    </source>
</evidence>
<feature type="transmembrane region" description="Helical" evidence="6">
    <location>
        <begin position="60"/>
        <end position="82"/>
    </location>
</feature>
<dbReference type="InterPro" id="IPR000832">
    <property type="entry name" value="GPCR_2_secretin-like"/>
</dbReference>
<dbReference type="EMBL" id="BRYB01005722">
    <property type="protein sequence ID" value="GMI28106.1"/>
    <property type="molecule type" value="Genomic_DNA"/>
</dbReference>
<keyword evidence="2 6" id="KW-0812">Transmembrane</keyword>
<dbReference type="PANTHER" id="PTHR23112:SF0">
    <property type="entry name" value="TRANSMEMBRANE PROTEIN 116"/>
    <property type="match status" value="1"/>
</dbReference>
<organism evidence="8 9">
    <name type="scientific">Tetraparma gracilis</name>
    <dbReference type="NCBI Taxonomy" id="2962635"/>
    <lineage>
        <taxon>Eukaryota</taxon>
        <taxon>Sar</taxon>
        <taxon>Stramenopiles</taxon>
        <taxon>Ochrophyta</taxon>
        <taxon>Bolidophyceae</taxon>
        <taxon>Parmales</taxon>
        <taxon>Triparmaceae</taxon>
        <taxon>Tetraparma</taxon>
    </lineage>
</organism>
<dbReference type="InterPro" id="IPR017981">
    <property type="entry name" value="GPCR_2-like_7TM"/>
</dbReference>
<feature type="compositionally biased region" description="Polar residues" evidence="5">
    <location>
        <begin position="1"/>
        <end position="13"/>
    </location>
</feature>
<dbReference type="Gene3D" id="1.20.1070.10">
    <property type="entry name" value="Rhodopsin 7-helix transmembrane proteins"/>
    <property type="match status" value="1"/>
</dbReference>
<dbReference type="PANTHER" id="PTHR23112">
    <property type="entry name" value="G PROTEIN-COUPLED RECEPTOR 157-RELATED"/>
    <property type="match status" value="1"/>
</dbReference>
<evidence type="ECO:0000256" key="1">
    <source>
        <dbReference type="ARBA" id="ARBA00004141"/>
    </source>
</evidence>
<dbReference type="Proteomes" id="UP001165060">
    <property type="component" value="Unassembled WGS sequence"/>
</dbReference>
<feature type="transmembrane region" description="Helical" evidence="6">
    <location>
        <begin position="275"/>
        <end position="297"/>
    </location>
</feature>
<keyword evidence="4 6" id="KW-0472">Membrane</keyword>
<evidence type="ECO:0000313" key="9">
    <source>
        <dbReference type="Proteomes" id="UP001165060"/>
    </source>
</evidence>
<evidence type="ECO:0000256" key="2">
    <source>
        <dbReference type="ARBA" id="ARBA00022692"/>
    </source>
</evidence>
<feature type="domain" description="G-protein coupled receptors family 2 profile 2" evidence="7">
    <location>
        <begin position="107"/>
        <end position="325"/>
    </location>
</feature>
<evidence type="ECO:0000259" key="7">
    <source>
        <dbReference type="PROSITE" id="PS50261"/>
    </source>
</evidence>
<keyword evidence="3 6" id="KW-1133">Transmembrane helix</keyword>
<feature type="transmembrane region" description="Helical" evidence="6">
    <location>
        <begin position="109"/>
        <end position="131"/>
    </location>
</feature>
<dbReference type="PROSITE" id="PS50261">
    <property type="entry name" value="G_PROTEIN_RECEP_F2_4"/>
    <property type="match status" value="1"/>
</dbReference>
<comment type="subcellular location">
    <subcellularLocation>
        <location evidence="1">Membrane</location>
        <topology evidence="1">Multi-pass membrane protein</topology>
    </subcellularLocation>
</comment>
<proteinExistence type="predicted"/>
<protein>
    <recommendedName>
        <fullName evidence="7">G-protein coupled receptors family 2 profile 2 domain-containing protein</fullName>
    </recommendedName>
</protein>
<feature type="non-terminal residue" evidence="8">
    <location>
        <position position="325"/>
    </location>
</feature>
<evidence type="ECO:0000256" key="4">
    <source>
        <dbReference type="ARBA" id="ARBA00023136"/>
    </source>
</evidence>
<accession>A0ABQ6MLP7</accession>
<gene>
    <name evidence="8" type="ORF">TeGR_g3031</name>
</gene>
<sequence length="325" mass="36343">MSSTSTSRASNQTAEDKDMFRTSMDDDEQLFREMRASSAASGRESLQIDVNDGISRRYRYLAWIGPLSLVFAAVLVACLIGNPNCKPEDSADGDIAKASLAACELQRDIYTYMGAMLSLAGSFAVFISGRYMVHWNLHPNPLIYYKMVADFMLALVTLSSQNNNHKCGEGDVAADFPCDNCTPDVAAWTQFCVLASETWFFIMALDLNFSLQNPFSSFKEKYPYYHFMSWGTGLATAVTLLARGDEGSASADICWVDDNTESGSPFWERNKFGFYYLYGWIVIFYTASLVVFAVTLCRINGGLKTTYQSRRQVLIRTAIILAIYM</sequence>
<name>A0ABQ6MLP7_9STRA</name>
<keyword evidence="9" id="KW-1185">Reference proteome</keyword>
<feature type="compositionally biased region" description="Basic and acidic residues" evidence="5">
    <location>
        <begin position="14"/>
        <end position="23"/>
    </location>
</feature>
<comment type="caution">
    <text evidence="8">The sequence shown here is derived from an EMBL/GenBank/DDBJ whole genome shotgun (WGS) entry which is preliminary data.</text>
</comment>
<feature type="region of interest" description="Disordered" evidence="5">
    <location>
        <begin position="1"/>
        <end position="23"/>
    </location>
</feature>
<evidence type="ECO:0000256" key="5">
    <source>
        <dbReference type="SAM" id="MobiDB-lite"/>
    </source>
</evidence>
<evidence type="ECO:0000256" key="6">
    <source>
        <dbReference type="SAM" id="Phobius"/>
    </source>
</evidence>
<dbReference type="Pfam" id="PF00002">
    <property type="entry name" value="7tm_2"/>
    <property type="match status" value="1"/>
</dbReference>